<proteinExistence type="predicted"/>
<dbReference type="Gene3D" id="3.90.1720.10">
    <property type="entry name" value="endopeptidase domain like (from Nostoc punctiforme)"/>
    <property type="match status" value="1"/>
</dbReference>
<sequence length="318" mass="35251">MSLFVLKERKKRGRSQEVFWVAKMASNNAGFAPGKLIVGVLSNRVSKSQVLPGDHIYSWRSAYTYAHHGIYAGDDQVIHFTRGRDEELGTGTVFDMFLVSSRPTASVEMCEKCGMQANSSGVLLSCLDCFLLGGPLYRFEYGIDPVTFLLKARGGTCTFALSDDKELVLHRAKYLLDNGFGCYHIFHNNCEDFAIYCKTGLLVVDRNVIGRSGQAASFLGAPLAAVVSSPLRFVMTSPWGFAAVTVGVYCFSRYAADIGVRRDVAKVAVEDLAVHIGSSTIQTEEEEEEEEEEERKLKIMKTSKKQSQTEKEKKTMES</sequence>
<dbReference type="Proteomes" id="UP001497522">
    <property type="component" value="Chromosome 1"/>
</dbReference>
<reference evidence="3 4" key="1">
    <citation type="submission" date="2024-03" db="EMBL/GenBank/DDBJ databases">
        <authorList>
            <consortium name="ELIXIR-Norway"/>
            <consortium name="Elixir Norway"/>
        </authorList>
    </citation>
    <scope>NUCLEOTIDE SEQUENCE [LARGE SCALE GENOMIC DNA]</scope>
</reference>
<dbReference type="PANTHER" id="PTHR46137">
    <property type="entry name" value="OS05G0310600 PROTEIN"/>
    <property type="match status" value="1"/>
</dbReference>
<evidence type="ECO:0000313" key="4">
    <source>
        <dbReference type="Proteomes" id="UP001497522"/>
    </source>
</evidence>
<accession>A0ABP1A8Z3</accession>
<feature type="compositionally biased region" description="Acidic residues" evidence="1">
    <location>
        <begin position="283"/>
        <end position="293"/>
    </location>
</feature>
<protein>
    <recommendedName>
        <fullName evidence="2">LRAT domain-containing protein</fullName>
    </recommendedName>
</protein>
<feature type="domain" description="LRAT" evidence="2">
    <location>
        <begin position="57"/>
        <end position="206"/>
    </location>
</feature>
<keyword evidence="4" id="KW-1185">Reference proteome</keyword>
<evidence type="ECO:0000259" key="2">
    <source>
        <dbReference type="PROSITE" id="PS51934"/>
    </source>
</evidence>
<dbReference type="Pfam" id="PF04970">
    <property type="entry name" value="LRAT"/>
    <property type="match status" value="1"/>
</dbReference>
<dbReference type="PROSITE" id="PS51934">
    <property type="entry name" value="LRAT"/>
    <property type="match status" value="1"/>
</dbReference>
<dbReference type="EMBL" id="OZ023702">
    <property type="protein sequence ID" value="CAK9859017.1"/>
    <property type="molecule type" value="Genomic_DNA"/>
</dbReference>
<dbReference type="InterPro" id="IPR007053">
    <property type="entry name" value="LRAT_dom"/>
</dbReference>
<evidence type="ECO:0000313" key="3">
    <source>
        <dbReference type="EMBL" id="CAK9859017.1"/>
    </source>
</evidence>
<organism evidence="3 4">
    <name type="scientific">Sphagnum jensenii</name>
    <dbReference type="NCBI Taxonomy" id="128206"/>
    <lineage>
        <taxon>Eukaryota</taxon>
        <taxon>Viridiplantae</taxon>
        <taxon>Streptophyta</taxon>
        <taxon>Embryophyta</taxon>
        <taxon>Bryophyta</taxon>
        <taxon>Sphagnophytina</taxon>
        <taxon>Sphagnopsida</taxon>
        <taxon>Sphagnales</taxon>
        <taxon>Sphagnaceae</taxon>
        <taxon>Sphagnum</taxon>
    </lineage>
</organism>
<gene>
    <name evidence="3" type="ORF">CSSPJE1EN2_LOCUS2012</name>
</gene>
<feature type="compositionally biased region" description="Basic and acidic residues" evidence="1">
    <location>
        <begin position="307"/>
        <end position="318"/>
    </location>
</feature>
<dbReference type="PANTHER" id="PTHR46137:SF3">
    <property type="entry name" value="OS05G0310600 PROTEIN"/>
    <property type="match status" value="1"/>
</dbReference>
<name>A0ABP1A8Z3_9BRYO</name>
<feature type="region of interest" description="Disordered" evidence="1">
    <location>
        <begin position="279"/>
        <end position="318"/>
    </location>
</feature>
<evidence type="ECO:0000256" key="1">
    <source>
        <dbReference type="SAM" id="MobiDB-lite"/>
    </source>
</evidence>